<gene>
    <name evidence="1" type="ORF">scyTo_0004508</name>
</gene>
<keyword evidence="2" id="KW-1185">Reference proteome</keyword>
<reference evidence="1 2" key="1">
    <citation type="journal article" date="2018" name="Nat. Ecol. Evol.">
        <title>Shark genomes provide insights into elasmobranch evolution and the origin of vertebrates.</title>
        <authorList>
            <person name="Hara Y"/>
            <person name="Yamaguchi K"/>
            <person name="Onimaru K"/>
            <person name="Kadota M"/>
            <person name="Koyanagi M"/>
            <person name="Keeley SD"/>
            <person name="Tatsumi K"/>
            <person name="Tanaka K"/>
            <person name="Motone F"/>
            <person name="Kageyama Y"/>
            <person name="Nozu R"/>
            <person name="Adachi N"/>
            <person name="Nishimura O"/>
            <person name="Nakagawa R"/>
            <person name="Tanegashima C"/>
            <person name="Kiyatake I"/>
            <person name="Matsumoto R"/>
            <person name="Murakumo K"/>
            <person name="Nishida K"/>
            <person name="Terakita A"/>
            <person name="Kuratani S"/>
            <person name="Sato K"/>
            <person name="Hyodo S Kuraku.S."/>
        </authorList>
    </citation>
    <scope>NUCLEOTIDE SEQUENCE [LARGE SCALE GENOMIC DNA]</scope>
</reference>
<comment type="caution">
    <text evidence="1">The sequence shown here is derived from an EMBL/GenBank/DDBJ whole genome shotgun (WGS) entry which is preliminary data.</text>
</comment>
<organism evidence="1 2">
    <name type="scientific">Scyliorhinus torazame</name>
    <name type="common">Cloudy catshark</name>
    <name type="synonym">Catulus torazame</name>
    <dbReference type="NCBI Taxonomy" id="75743"/>
    <lineage>
        <taxon>Eukaryota</taxon>
        <taxon>Metazoa</taxon>
        <taxon>Chordata</taxon>
        <taxon>Craniata</taxon>
        <taxon>Vertebrata</taxon>
        <taxon>Chondrichthyes</taxon>
        <taxon>Elasmobranchii</taxon>
        <taxon>Galeomorphii</taxon>
        <taxon>Galeoidea</taxon>
        <taxon>Carcharhiniformes</taxon>
        <taxon>Scyliorhinidae</taxon>
        <taxon>Scyliorhinus</taxon>
    </lineage>
</organism>
<dbReference type="AlphaFoldDB" id="A0A401NSV0"/>
<accession>A0A401NSV0</accession>
<name>A0A401NSV0_SCYTO</name>
<dbReference type="Proteomes" id="UP000288216">
    <property type="component" value="Unassembled WGS sequence"/>
</dbReference>
<proteinExistence type="predicted"/>
<protein>
    <submittedName>
        <fullName evidence="1">Uncharacterized protein</fullName>
    </submittedName>
</protein>
<dbReference type="EMBL" id="BFAA01001339">
    <property type="protein sequence ID" value="GCB63929.1"/>
    <property type="molecule type" value="Genomic_DNA"/>
</dbReference>
<evidence type="ECO:0000313" key="1">
    <source>
        <dbReference type="EMBL" id="GCB63929.1"/>
    </source>
</evidence>
<evidence type="ECO:0000313" key="2">
    <source>
        <dbReference type="Proteomes" id="UP000288216"/>
    </source>
</evidence>
<sequence length="70" mass="7950">MEFCLKRVLSFFDCFSQNGALVRYYFECIGLSTLDHMSMATLSCEKIAAIVLRCLCGDTCVAMQQILRIQ</sequence>